<accession>A0A6G9YBK0</accession>
<gene>
    <name evidence="1" type="ORF">F5544_13605</name>
</gene>
<dbReference type="RefSeq" id="WP_167473557.1">
    <property type="nucleotide sequence ID" value="NZ_CP046172.1"/>
</dbReference>
<dbReference type="EMBL" id="CP046172">
    <property type="protein sequence ID" value="QIS10609.1"/>
    <property type="molecule type" value="Genomic_DNA"/>
</dbReference>
<dbReference type="Proteomes" id="UP000503540">
    <property type="component" value="Chromosome"/>
</dbReference>
<keyword evidence="2" id="KW-1185">Reference proteome</keyword>
<dbReference type="KEGG" id="nah:F5544_13605"/>
<proteinExistence type="predicted"/>
<evidence type="ECO:0000313" key="2">
    <source>
        <dbReference type="Proteomes" id="UP000503540"/>
    </source>
</evidence>
<dbReference type="AlphaFoldDB" id="A0A6G9YBK0"/>
<sequence>MRHQDPTPDEQSFFAALRTQVAAIDDWYHADDDGTLWVIASLDLVDRNGHIHDTLRVDYDGTSLRGGWSPAGLNWDDGVRATSAGIDTSPPDGLCHDNIAPLEAAQTAAEWFIAHRERRRR</sequence>
<protein>
    <submittedName>
        <fullName evidence="1">Uncharacterized protein</fullName>
    </submittedName>
</protein>
<name>A0A6G9YBK0_9NOCA</name>
<evidence type="ECO:0000313" key="1">
    <source>
        <dbReference type="EMBL" id="QIS10609.1"/>
    </source>
</evidence>
<organism evidence="1 2">
    <name type="scientific">Nocardia arthritidis</name>
    <dbReference type="NCBI Taxonomy" id="228602"/>
    <lineage>
        <taxon>Bacteria</taxon>
        <taxon>Bacillati</taxon>
        <taxon>Actinomycetota</taxon>
        <taxon>Actinomycetes</taxon>
        <taxon>Mycobacteriales</taxon>
        <taxon>Nocardiaceae</taxon>
        <taxon>Nocardia</taxon>
    </lineage>
</organism>
<reference evidence="1 2" key="1">
    <citation type="journal article" date="2019" name="ACS Chem. Biol.">
        <title>Identification and Mobilization of a Cryptic Antibiotic Biosynthesis Gene Locus from a Human-Pathogenic Nocardia Isolate.</title>
        <authorList>
            <person name="Herisse M."/>
            <person name="Ishida K."/>
            <person name="Porter J.L."/>
            <person name="Howden B."/>
            <person name="Hertweck C."/>
            <person name="Stinear T.P."/>
            <person name="Pidot S.J."/>
        </authorList>
    </citation>
    <scope>NUCLEOTIDE SEQUENCE [LARGE SCALE GENOMIC DNA]</scope>
    <source>
        <strain evidence="1 2">AUSMDU00012717</strain>
    </source>
</reference>